<dbReference type="AlphaFoldDB" id="A0A4P2Q6U1"/>
<feature type="coiled-coil region" evidence="1">
    <location>
        <begin position="129"/>
        <end position="163"/>
    </location>
</feature>
<sequence>MRRARGGPGAMAGELGLAHEARAKRTERGIEMRTSGRADHEIAAGHAEAATTNSLEQVREILCGAQLRELARRLMHTDAQVAAQAEELRSEARRRLDVLETHVRKEIEALSTSFEAHRSADACALGNVARESREALRLFEQRIQRLEELVVRTQREFRQLLLEQSKSFLDETQRTRDELSAALARELAGAWEESSGVIAPEAPTSERVEAERHQKTERSSDEAA</sequence>
<dbReference type="Proteomes" id="UP000295781">
    <property type="component" value="Chromosome"/>
</dbReference>
<keyword evidence="1" id="KW-0175">Coiled coil</keyword>
<gene>
    <name evidence="3" type="ORF">SOCEGT47_052720</name>
</gene>
<dbReference type="EMBL" id="CP012670">
    <property type="protein sequence ID" value="AUX24733.1"/>
    <property type="molecule type" value="Genomic_DNA"/>
</dbReference>
<protein>
    <submittedName>
        <fullName evidence="3">Uncharacterized protein</fullName>
    </submittedName>
</protein>
<evidence type="ECO:0000256" key="1">
    <source>
        <dbReference type="SAM" id="Coils"/>
    </source>
</evidence>
<accession>A0A4P2Q6U1</accession>
<evidence type="ECO:0000256" key="2">
    <source>
        <dbReference type="SAM" id="MobiDB-lite"/>
    </source>
</evidence>
<reference evidence="3 4" key="1">
    <citation type="submission" date="2015-09" db="EMBL/GenBank/DDBJ databases">
        <title>Sorangium comparison.</title>
        <authorList>
            <person name="Zaburannyi N."/>
            <person name="Bunk B."/>
            <person name="Overmann J."/>
            <person name="Mueller R."/>
        </authorList>
    </citation>
    <scope>NUCLEOTIDE SEQUENCE [LARGE SCALE GENOMIC DNA]</scope>
    <source>
        <strain evidence="3 4">So ceGT47</strain>
    </source>
</reference>
<proteinExistence type="predicted"/>
<feature type="compositionally biased region" description="Basic and acidic residues" evidence="2">
    <location>
        <begin position="204"/>
        <end position="224"/>
    </location>
</feature>
<evidence type="ECO:0000313" key="3">
    <source>
        <dbReference type="EMBL" id="AUX24733.1"/>
    </source>
</evidence>
<organism evidence="3 4">
    <name type="scientific">Sorangium cellulosum</name>
    <name type="common">Polyangium cellulosum</name>
    <dbReference type="NCBI Taxonomy" id="56"/>
    <lineage>
        <taxon>Bacteria</taxon>
        <taxon>Pseudomonadati</taxon>
        <taxon>Myxococcota</taxon>
        <taxon>Polyangia</taxon>
        <taxon>Polyangiales</taxon>
        <taxon>Polyangiaceae</taxon>
        <taxon>Sorangium</taxon>
    </lineage>
</organism>
<feature type="region of interest" description="Disordered" evidence="2">
    <location>
        <begin position="190"/>
        <end position="224"/>
    </location>
</feature>
<name>A0A4P2Q6U1_SORCE</name>
<evidence type="ECO:0000313" key="4">
    <source>
        <dbReference type="Proteomes" id="UP000295781"/>
    </source>
</evidence>